<dbReference type="GO" id="GO:0071006">
    <property type="term" value="C:U2-type catalytic step 1 spliceosome"/>
    <property type="evidence" value="ECO:0007669"/>
    <property type="project" value="TreeGrafter"/>
</dbReference>
<keyword evidence="5" id="KW-1185">Reference proteome</keyword>
<evidence type="ECO:0000313" key="5">
    <source>
        <dbReference type="Proteomes" id="UP000316621"/>
    </source>
</evidence>
<evidence type="ECO:0000313" key="4">
    <source>
        <dbReference type="EMBL" id="RZC68385.1"/>
    </source>
</evidence>
<dbReference type="AlphaFoldDB" id="A0A4Y7K8R5"/>
<dbReference type="Gramene" id="RZC68385">
    <property type="protein sequence ID" value="RZC68385"/>
    <property type="gene ID" value="C5167_031657"/>
</dbReference>
<keyword evidence="1 2" id="KW-0694">RNA-binding</keyword>
<dbReference type="InterPro" id="IPR035979">
    <property type="entry name" value="RBD_domain_sf"/>
</dbReference>
<dbReference type="STRING" id="3469.A0A4Y7K8R5"/>
<dbReference type="GO" id="GO:0036002">
    <property type="term" value="F:pre-mRNA binding"/>
    <property type="evidence" value="ECO:0007669"/>
    <property type="project" value="TreeGrafter"/>
</dbReference>
<dbReference type="PANTHER" id="PTHR14089">
    <property type="entry name" value="PRE-MRNA-SPLICING FACTOR RBM22"/>
    <property type="match status" value="1"/>
</dbReference>
<dbReference type="GO" id="GO:0000974">
    <property type="term" value="C:Prp19 complex"/>
    <property type="evidence" value="ECO:0007669"/>
    <property type="project" value="TreeGrafter"/>
</dbReference>
<dbReference type="Pfam" id="PF00076">
    <property type="entry name" value="RRM_1"/>
    <property type="match status" value="1"/>
</dbReference>
<dbReference type="InterPro" id="IPR039171">
    <property type="entry name" value="Cwc2/Slt11"/>
</dbReference>
<feature type="domain" description="RRM" evidence="3">
    <location>
        <begin position="35"/>
        <end position="107"/>
    </location>
</feature>
<dbReference type="PANTHER" id="PTHR14089:SF6">
    <property type="entry name" value="PRE-MRNA-SPLICING FACTOR RBM22"/>
    <property type="match status" value="1"/>
</dbReference>
<sequence length="270" mass="30410">MTDARSSYPTPVPPHQAYGALNMQRPFAYNDSNNTTLFVGHLDINISEEELRRTFLPFGEVVLVKVPARKGCGFVQFRTRASAEDAIQKVNGTMIDQKIVRISWGVYPGKQLQQQHFFYQQPQQLRQMQQIESPFQGVVSSPLIGSLSANQSKLPQQMSSQMQQSGPQKQTAVDHQWISILTPQVDNVAANTMSSALPTELRSVVHNFQETNIKISMVGFPSANQPQLSQNLSSELQQFGPQKIIQTATSPQFELKFDITSQYCRCHWSH</sequence>
<dbReference type="SMART" id="SM00360">
    <property type="entry name" value="RRM"/>
    <property type="match status" value="1"/>
</dbReference>
<dbReference type="InterPro" id="IPR012677">
    <property type="entry name" value="Nucleotide-bd_a/b_plait_sf"/>
</dbReference>
<evidence type="ECO:0000256" key="1">
    <source>
        <dbReference type="ARBA" id="ARBA00022884"/>
    </source>
</evidence>
<reference evidence="4 5" key="1">
    <citation type="journal article" date="2018" name="Science">
        <title>The opium poppy genome and morphinan production.</title>
        <authorList>
            <person name="Guo L."/>
            <person name="Winzer T."/>
            <person name="Yang X."/>
            <person name="Li Y."/>
            <person name="Ning Z."/>
            <person name="He Z."/>
            <person name="Teodor R."/>
            <person name="Lu Y."/>
            <person name="Bowser T.A."/>
            <person name="Graham I.A."/>
            <person name="Ye K."/>
        </authorList>
    </citation>
    <scope>NUCLEOTIDE SEQUENCE [LARGE SCALE GENOMIC DNA]</scope>
    <source>
        <strain evidence="5">cv. HN1</strain>
        <tissue evidence="4">Leaves</tissue>
    </source>
</reference>
<dbReference type="EMBL" id="CM010721">
    <property type="protein sequence ID" value="RZC68385.1"/>
    <property type="molecule type" value="Genomic_DNA"/>
</dbReference>
<accession>A0A4Y7K8R5</accession>
<name>A0A4Y7K8R5_PAPSO</name>
<proteinExistence type="predicted"/>
<dbReference type="PROSITE" id="PS50102">
    <property type="entry name" value="RRM"/>
    <property type="match status" value="1"/>
</dbReference>
<dbReference type="InterPro" id="IPR000504">
    <property type="entry name" value="RRM_dom"/>
</dbReference>
<protein>
    <recommendedName>
        <fullName evidence="3">RRM domain-containing protein</fullName>
    </recommendedName>
</protein>
<dbReference type="Proteomes" id="UP000316621">
    <property type="component" value="Chromosome 7"/>
</dbReference>
<evidence type="ECO:0000256" key="2">
    <source>
        <dbReference type="PROSITE-ProRule" id="PRU00176"/>
    </source>
</evidence>
<organism evidence="4 5">
    <name type="scientific">Papaver somniferum</name>
    <name type="common">Opium poppy</name>
    <dbReference type="NCBI Taxonomy" id="3469"/>
    <lineage>
        <taxon>Eukaryota</taxon>
        <taxon>Viridiplantae</taxon>
        <taxon>Streptophyta</taxon>
        <taxon>Embryophyta</taxon>
        <taxon>Tracheophyta</taxon>
        <taxon>Spermatophyta</taxon>
        <taxon>Magnoliopsida</taxon>
        <taxon>Ranunculales</taxon>
        <taxon>Papaveraceae</taxon>
        <taxon>Papaveroideae</taxon>
        <taxon>Papaver</taxon>
    </lineage>
</organism>
<dbReference type="GO" id="GO:0071007">
    <property type="term" value="C:U2-type catalytic step 2 spliceosome"/>
    <property type="evidence" value="ECO:0007669"/>
    <property type="project" value="TreeGrafter"/>
</dbReference>
<gene>
    <name evidence="4" type="ORF">C5167_031657</name>
</gene>
<dbReference type="SUPFAM" id="SSF54928">
    <property type="entry name" value="RNA-binding domain, RBD"/>
    <property type="match status" value="1"/>
</dbReference>
<dbReference type="GO" id="GO:0017070">
    <property type="term" value="F:U6 snRNA binding"/>
    <property type="evidence" value="ECO:0007669"/>
    <property type="project" value="TreeGrafter"/>
</dbReference>
<evidence type="ECO:0000259" key="3">
    <source>
        <dbReference type="PROSITE" id="PS50102"/>
    </source>
</evidence>
<dbReference type="Gene3D" id="3.30.70.330">
    <property type="match status" value="1"/>
</dbReference>